<dbReference type="CDD" id="cd05930">
    <property type="entry name" value="A_NRPS"/>
    <property type="match status" value="1"/>
</dbReference>
<name>A0A8R2H5Q8_ACYPI</name>
<evidence type="ECO:0000256" key="2">
    <source>
        <dbReference type="ARBA" id="ARBA00022553"/>
    </source>
</evidence>
<reference evidence="6" key="1">
    <citation type="submission" date="2010-06" db="EMBL/GenBank/DDBJ databases">
        <authorList>
            <person name="Jiang H."/>
            <person name="Abraham K."/>
            <person name="Ali S."/>
            <person name="Alsbrooks S.L."/>
            <person name="Anim B.N."/>
            <person name="Anosike U.S."/>
            <person name="Attaway T."/>
            <person name="Bandaranaike D.P."/>
            <person name="Battles P.K."/>
            <person name="Bell S.N."/>
            <person name="Bell A.V."/>
            <person name="Beltran B."/>
            <person name="Bickham C."/>
            <person name="Bustamante Y."/>
            <person name="Caleb T."/>
            <person name="Canada A."/>
            <person name="Cardenas V."/>
            <person name="Carter K."/>
            <person name="Chacko J."/>
            <person name="Chandrabose M.N."/>
            <person name="Chavez D."/>
            <person name="Chavez A."/>
            <person name="Chen L."/>
            <person name="Chu H.-S."/>
            <person name="Claassen K.J."/>
            <person name="Cockrell R."/>
            <person name="Collins M."/>
            <person name="Cooper J.A."/>
            <person name="Cree A."/>
            <person name="Curry S.M."/>
            <person name="Da Y."/>
            <person name="Dao M.D."/>
            <person name="Das B."/>
            <person name="Davila M.-L."/>
            <person name="Davy-Carroll L."/>
            <person name="Denson S."/>
            <person name="Dinh H."/>
            <person name="Ebong V.E."/>
            <person name="Edwards J.R."/>
            <person name="Egan A."/>
            <person name="El-Daye J."/>
            <person name="Escobedo L."/>
            <person name="Fernandez S."/>
            <person name="Fernando P.R."/>
            <person name="Flagg N."/>
            <person name="Forbes L.D."/>
            <person name="Fowler R.G."/>
            <person name="Fu Q."/>
            <person name="Gabisi R.A."/>
            <person name="Ganer J."/>
            <person name="Garbino Pronczuk A."/>
            <person name="Garcia R.M."/>
            <person name="Garner T."/>
            <person name="Garrett T.E."/>
            <person name="Gonzalez D.A."/>
            <person name="Hamid H."/>
            <person name="Hawkins E.S."/>
            <person name="Hirani K."/>
            <person name="Hogues M.E."/>
            <person name="Hollins B."/>
            <person name="Hsiao C.-H."/>
            <person name="Jabil R."/>
            <person name="James M.L."/>
            <person name="Jhangiani S.N."/>
            <person name="Johnson B."/>
            <person name="Johnson Q."/>
            <person name="Joshi V."/>
            <person name="Kalu J.B."/>
            <person name="Kam C."/>
            <person name="Kashfia A."/>
            <person name="Keebler J."/>
            <person name="Kisamo H."/>
            <person name="Kovar C.L."/>
            <person name="Lago L.A."/>
            <person name="Lai C.-Y."/>
            <person name="Laidlaw J."/>
            <person name="Lara F."/>
            <person name="Le T.-K."/>
            <person name="Lee S.L."/>
            <person name="Legall F.H."/>
            <person name="Lemon S.J."/>
            <person name="Lewis L.R."/>
            <person name="Li B."/>
            <person name="Liu Y."/>
            <person name="Liu Y.-S."/>
            <person name="Lopez J."/>
            <person name="Lozado R.J."/>
            <person name="Lu J."/>
            <person name="Madu R.C."/>
            <person name="Maheshwari M."/>
            <person name="Maheshwari R."/>
            <person name="Malloy K."/>
            <person name="Martinez E."/>
            <person name="Mathew T."/>
            <person name="Mercado I.C."/>
            <person name="Mercado C."/>
            <person name="Meyer B."/>
            <person name="Montgomery K."/>
            <person name="Morgan M.B."/>
            <person name="Munidasa M."/>
            <person name="Nazareth L.V."/>
            <person name="Nelson J."/>
            <person name="Ng B.M."/>
            <person name="Nguyen N.B."/>
            <person name="Nguyen P.Q."/>
            <person name="Nguyen T."/>
            <person name="Obregon M."/>
            <person name="Okwuonu G.O."/>
            <person name="Onwere C.G."/>
            <person name="Orozco G."/>
            <person name="Parra A."/>
            <person name="Patel S."/>
            <person name="Patil S."/>
            <person name="Perez A."/>
            <person name="Perez Y."/>
            <person name="Pham C."/>
            <person name="Primus E.L."/>
            <person name="Pu L.-L."/>
            <person name="Puazo M."/>
            <person name="Qin X."/>
            <person name="Quiroz J.B."/>
            <person name="Reese J."/>
            <person name="Richards S."/>
            <person name="Rives C.M."/>
            <person name="Robberts R."/>
            <person name="Ruiz S.J."/>
            <person name="Ruiz M.J."/>
            <person name="Santibanez J."/>
            <person name="Schneider B.W."/>
            <person name="Sisson I."/>
            <person name="Smith M."/>
            <person name="Sodergren E."/>
            <person name="Song X.-Z."/>
            <person name="Song B.B."/>
            <person name="Summersgill H."/>
            <person name="Thelus R."/>
            <person name="Thornton R.D."/>
            <person name="Trejos Z.Y."/>
            <person name="Usmani K."/>
            <person name="Vattathil S."/>
            <person name="Villasana D."/>
            <person name="Walker D.L."/>
            <person name="Wang S."/>
            <person name="Wang K."/>
            <person name="White C.S."/>
            <person name="Williams A.C."/>
            <person name="Williamson J."/>
            <person name="Wilson K."/>
            <person name="Woghiren I.O."/>
            <person name="Woodworth J.R."/>
            <person name="Worley K.C."/>
            <person name="Wright R.A."/>
            <person name="Wu W."/>
            <person name="Young L."/>
            <person name="Zhang L."/>
            <person name="Zhang J."/>
            <person name="Zhu Y."/>
            <person name="Muzny D.M."/>
            <person name="Weinstock G."/>
            <person name="Gibbs R.A."/>
        </authorList>
    </citation>
    <scope>NUCLEOTIDE SEQUENCE [LARGE SCALE GENOMIC DNA]</scope>
    <source>
        <strain evidence="6">LSR1</strain>
    </source>
</reference>
<dbReference type="Proteomes" id="UP000007819">
    <property type="component" value="Chromosome A2"/>
</dbReference>
<dbReference type="RefSeq" id="XP_016656755.1">
    <property type="nucleotide sequence ID" value="XM_016801266.2"/>
</dbReference>
<dbReference type="OrthoDB" id="416786at2759"/>
<keyword evidence="6" id="KW-1185">Reference proteome</keyword>
<protein>
    <submittedName>
        <fullName evidence="5">Uncharacterized protein</fullName>
    </submittedName>
</protein>
<dbReference type="InterPro" id="IPR000873">
    <property type="entry name" value="AMP-dep_synth/lig_dom"/>
</dbReference>
<evidence type="ECO:0000259" key="3">
    <source>
        <dbReference type="Pfam" id="PF00501"/>
    </source>
</evidence>
<evidence type="ECO:0000259" key="4">
    <source>
        <dbReference type="Pfam" id="PF00550"/>
    </source>
</evidence>
<evidence type="ECO:0000256" key="1">
    <source>
        <dbReference type="ARBA" id="ARBA00022450"/>
    </source>
</evidence>
<dbReference type="InterPro" id="IPR042099">
    <property type="entry name" value="ANL_N_sf"/>
</dbReference>
<keyword evidence="2" id="KW-0597">Phosphoprotein</keyword>
<dbReference type="PANTHER" id="PTHR44845">
    <property type="entry name" value="CARRIER DOMAIN-CONTAINING PROTEIN"/>
    <property type="match status" value="1"/>
</dbReference>
<dbReference type="SMR" id="A0A8R2H5Q8"/>
<dbReference type="Gene3D" id="3.30.300.30">
    <property type="match status" value="1"/>
</dbReference>
<feature type="domain" description="AMP-dependent synthetase/ligase" evidence="3">
    <location>
        <begin position="45"/>
        <end position="431"/>
    </location>
</feature>
<dbReference type="GeneID" id="100167028"/>
<dbReference type="InterPro" id="IPR036736">
    <property type="entry name" value="ACP-like_sf"/>
</dbReference>
<dbReference type="Gene3D" id="3.40.630.30">
    <property type="match status" value="1"/>
</dbReference>
<dbReference type="Gene3D" id="1.10.1200.10">
    <property type="entry name" value="ACP-like"/>
    <property type="match status" value="1"/>
</dbReference>
<accession>A0A8R2H5Q8</accession>
<dbReference type="InterPro" id="IPR020845">
    <property type="entry name" value="AMP-binding_CS"/>
</dbReference>
<dbReference type="SUPFAM" id="SSF47336">
    <property type="entry name" value="ACP-like"/>
    <property type="match status" value="1"/>
</dbReference>
<dbReference type="Gene3D" id="3.40.50.12780">
    <property type="entry name" value="N-terminal domain of ligase-like"/>
    <property type="match status" value="1"/>
</dbReference>
<keyword evidence="1" id="KW-0596">Phosphopantetheine</keyword>
<dbReference type="InterPro" id="IPR045851">
    <property type="entry name" value="AMP-bd_C_sf"/>
</dbReference>
<dbReference type="Pfam" id="PF00501">
    <property type="entry name" value="AMP-binding"/>
    <property type="match status" value="1"/>
</dbReference>
<sequence length="902" mass="100229">MGVARSSAAYSEGAQADMGVYPATSSILQGPSVPINNDIQLHRLFERNESAYPEHMALMHGELGQPSVRLNFTELNAISNQLARGIIARAGSKNDDGDFVVAVQLPPGDGLIATLLAIWKAGAAYLPLDVSAPQHRIQHVINEAKPCLVITCTPEVEVYDNKSDIVCSLKQLKSQSVALSASNLEDRETLVGYVDGRRPATIIYTSGSTGTPKGVRLPHCVIFNRLNWQWNRFPYSDTEHTCVFKTSLTFVDSVAEIWAPLLHDTPRCLMVIPKAITKDPERLINILHDNKVERLVLVPSLLHAILLYMGISNNNEQQSSMINQNNEQGILSSLKLWVCSGEPLPVSLAKQFLDTFPGHTLCNFYGSTEIMADVSYYAIKSFKDLCFGDKIPIGVPVDNTALYLLNDKGQTVEPGCLGELYVAGANLASGYVNNRDPHRFVENRLPHGQGMGMDRMYQTGDYGKIVNGVLLYEGRTDSQIKVRGHRVDLTEVETAIHQLQDAGIDKLAVLCYKPGETEQALLAFVVFDSNVKMTATDVEDRLKNALPEYAVPQVVSLESMPYLVNGKIDRQTLLRQYSEISVSDNLKESKIDFTDIDASQMETAKHLFETVSCVLGSSLRSHISPTANFFALGGNSLNAIYTISKLADLGYSIAVSDFITAPNFGIVINKMRFSGKRKACCKDEEWLSEKYTRQMLEPKHKDDVIKIIADSFYEKADLEHWIVPKVPYSEYTDVLELLWEPLLEKNLSFVVQSKESDRLMGAALNFDALDEPDIEFNGRLTVIFEFLESLEGPIRRDYLPKSKGSILHSFMMGTDNTLDAATNVEVITYMEQEVLQLGKTNGFEGIFTTNTNPLTQQLGANVFGYKILHDCQINSYVTPDGNKIFGEAPDDQRAICCWKVIQ</sequence>
<dbReference type="EnsemblMetazoa" id="XM_016801266.2">
    <property type="protein sequence ID" value="XP_016656755.1"/>
    <property type="gene ID" value="LOC100167028"/>
</dbReference>
<reference evidence="5" key="2">
    <citation type="submission" date="2022-06" db="UniProtKB">
        <authorList>
            <consortium name="EnsemblMetazoa"/>
        </authorList>
    </citation>
    <scope>IDENTIFICATION</scope>
</reference>
<dbReference type="SUPFAM" id="SSF56801">
    <property type="entry name" value="Acetyl-CoA synthetase-like"/>
    <property type="match status" value="1"/>
</dbReference>
<dbReference type="InterPro" id="IPR009081">
    <property type="entry name" value="PP-bd_ACP"/>
</dbReference>
<dbReference type="AlphaFoldDB" id="A0A8R2H5Q8"/>
<proteinExistence type="predicted"/>
<dbReference type="Pfam" id="PF00550">
    <property type="entry name" value="PP-binding"/>
    <property type="match status" value="1"/>
</dbReference>
<feature type="domain" description="Carrier" evidence="4">
    <location>
        <begin position="621"/>
        <end position="664"/>
    </location>
</feature>
<dbReference type="PANTHER" id="PTHR44845:SF6">
    <property type="entry name" value="BETA-ALANINE-ACTIVATING ENZYME"/>
    <property type="match status" value="1"/>
</dbReference>
<dbReference type="PROSITE" id="PS00455">
    <property type="entry name" value="AMP_BINDING"/>
    <property type="match status" value="1"/>
</dbReference>
<organism evidence="5 6">
    <name type="scientific">Acyrthosiphon pisum</name>
    <name type="common">Pea aphid</name>
    <dbReference type="NCBI Taxonomy" id="7029"/>
    <lineage>
        <taxon>Eukaryota</taxon>
        <taxon>Metazoa</taxon>
        <taxon>Ecdysozoa</taxon>
        <taxon>Arthropoda</taxon>
        <taxon>Hexapoda</taxon>
        <taxon>Insecta</taxon>
        <taxon>Pterygota</taxon>
        <taxon>Neoptera</taxon>
        <taxon>Paraneoptera</taxon>
        <taxon>Hemiptera</taxon>
        <taxon>Sternorrhyncha</taxon>
        <taxon>Aphidomorpha</taxon>
        <taxon>Aphidoidea</taxon>
        <taxon>Aphididae</taxon>
        <taxon>Macrosiphini</taxon>
        <taxon>Acyrthosiphon</taxon>
    </lineage>
</organism>
<evidence type="ECO:0000313" key="6">
    <source>
        <dbReference type="Proteomes" id="UP000007819"/>
    </source>
</evidence>
<evidence type="ECO:0000313" key="5">
    <source>
        <dbReference type="EnsemblMetazoa" id="XP_016656755.1"/>
    </source>
</evidence>